<dbReference type="Proteomes" id="UP001230188">
    <property type="component" value="Unassembled WGS sequence"/>
</dbReference>
<feature type="compositionally biased region" description="Basic and acidic residues" evidence="1">
    <location>
        <begin position="141"/>
        <end position="160"/>
    </location>
</feature>
<evidence type="ECO:0000313" key="2">
    <source>
        <dbReference type="EMBL" id="KAJ8611414.1"/>
    </source>
</evidence>
<accession>A0AAD7XPA4</accession>
<evidence type="ECO:0000256" key="1">
    <source>
        <dbReference type="SAM" id="MobiDB-lite"/>
    </source>
</evidence>
<reference evidence="2" key="1">
    <citation type="submission" date="2023-01" db="EMBL/GenBank/DDBJ databases">
        <title>Metagenome sequencing of chrysophaentin producing Chrysophaeum taylorii.</title>
        <authorList>
            <person name="Davison J."/>
            <person name="Bewley C."/>
        </authorList>
    </citation>
    <scope>NUCLEOTIDE SEQUENCE</scope>
    <source>
        <strain evidence="2">NIES-1699</strain>
    </source>
</reference>
<sequence length="249" mass="27404">MSAVQQVPAARDNLIWEEEAETLRTTTKKKPAPPQKNGPLSSRKLFGDIDTNATTRGAATTPFAGLKAKSAQSIPKAPQDATKSGTAAAPRRIFGELENGTVRKTTGKAAATPATQRKEAAKVRFDVVPSEGGTETTVPAKAKEEDWRLNDDEPIEKPAGRLYEEQKAYMRRLQELAEEREAQAAAQDPVYEFSTEDHLKGVITFDMAEEWLKNPPVDVPTEEDEIAERMRDLGPPICEDPLLFTLDDD</sequence>
<protein>
    <submittedName>
        <fullName evidence="2">Uncharacterized protein</fullName>
    </submittedName>
</protein>
<organism evidence="2 3">
    <name type="scientific">Chrysophaeum taylorii</name>
    <dbReference type="NCBI Taxonomy" id="2483200"/>
    <lineage>
        <taxon>Eukaryota</taxon>
        <taxon>Sar</taxon>
        <taxon>Stramenopiles</taxon>
        <taxon>Ochrophyta</taxon>
        <taxon>Pelagophyceae</taxon>
        <taxon>Pelagomonadales</taxon>
        <taxon>Pelagomonadaceae</taxon>
        <taxon>Chrysophaeum</taxon>
    </lineage>
</organism>
<gene>
    <name evidence="2" type="ORF">CTAYLR_009000</name>
</gene>
<feature type="region of interest" description="Disordered" evidence="1">
    <location>
        <begin position="1"/>
        <end position="160"/>
    </location>
</feature>
<proteinExistence type="predicted"/>
<dbReference type="EMBL" id="JAQMWT010000075">
    <property type="protein sequence ID" value="KAJ8611414.1"/>
    <property type="molecule type" value="Genomic_DNA"/>
</dbReference>
<comment type="caution">
    <text evidence="2">The sequence shown here is derived from an EMBL/GenBank/DDBJ whole genome shotgun (WGS) entry which is preliminary data.</text>
</comment>
<feature type="compositionally biased region" description="Basic and acidic residues" evidence="1">
    <location>
        <begin position="116"/>
        <end position="125"/>
    </location>
</feature>
<name>A0AAD7XPA4_9STRA</name>
<evidence type="ECO:0000313" key="3">
    <source>
        <dbReference type="Proteomes" id="UP001230188"/>
    </source>
</evidence>
<dbReference type="AlphaFoldDB" id="A0AAD7XPA4"/>
<keyword evidence="3" id="KW-1185">Reference proteome</keyword>